<keyword evidence="2" id="KW-1185">Reference proteome</keyword>
<dbReference type="InterPro" id="IPR038194">
    <property type="entry name" value="DUF3861_sf"/>
</dbReference>
<proteinExistence type="predicted"/>
<organism evidence="1 2">
    <name type="scientific">Cellulophaga geojensis KL-A</name>
    <dbReference type="NCBI Taxonomy" id="1328323"/>
    <lineage>
        <taxon>Bacteria</taxon>
        <taxon>Pseudomonadati</taxon>
        <taxon>Bacteroidota</taxon>
        <taxon>Flavobacteriia</taxon>
        <taxon>Flavobacteriales</taxon>
        <taxon>Flavobacteriaceae</taxon>
        <taxon>Cellulophaga</taxon>
    </lineage>
</organism>
<gene>
    <name evidence="1" type="ORF">KLA_03782</name>
</gene>
<evidence type="ECO:0000313" key="1">
    <source>
        <dbReference type="EMBL" id="EWH14454.1"/>
    </source>
</evidence>
<dbReference type="RefSeq" id="WP_013621017.1">
    <property type="nucleotide sequence ID" value="NZ_ARZX01000003.1"/>
</dbReference>
<name>A0ABN0RR82_9FLAO</name>
<evidence type="ECO:0000313" key="2">
    <source>
        <dbReference type="Proteomes" id="UP000019275"/>
    </source>
</evidence>
<dbReference type="InterPro" id="IPR024476">
    <property type="entry name" value="DUF3861"/>
</dbReference>
<dbReference type="Pfam" id="PF12977">
    <property type="entry name" value="DUF3861"/>
    <property type="match status" value="1"/>
</dbReference>
<evidence type="ECO:0008006" key="3">
    <source>
        <dbReference type="Google" id="ProtNLM"/>
    </source>
</evidence>
<accession>A0ABN0RR82</accession>
<comment type="caution">
    <text evidence="1">The sequence shown here is derived from an EMBL/GenBank/DDBJ whole genome shotgun (WGS) entry which is preliminary data.</text>
</comment>
<sequence>MATKRNNKYTLHLQEIEKKDGSEANEFTEFDIENHDDILKLLNAAKGKLGFKGDNESVEFILGIKLFGEVMLRNRKNPLFEEFQPAFAAFMKNLKSNMSN</sequence>
<reference evidence="1 2" key="1">
    <citation type="journal article" date="2014" name="Genome Announc.">
        <title>Draft Genome Sequence of the Carrageenan-Degrading Bacterium Cellulophaga sp. Strain KL-A, Isolated from Decaying Marine Algae.</title>
        <authorList>
            <person name="Shan D."/>
            <person name="Ying J."/>
            <person name="Li X."/>
            <person name="Gao Z."/>
            <person name="Wei G."/>
            <person name="Shao Z."/>
        </authorList>
    </citation>
    <scope>NUCLEOTIDE SEQUENCE [LARGE SCALE GENOMIC DNA]</scope>
    <source>
        <strain evidence="1 2">KL-A</strain>
    </source>
</reference>
<dbReference type="EMBL" id="ARZX01000003">
    <property type="protein sequence ID" value="EWH14454.1"/>
    <property type="molecule type" value="Genomic_DNA"/>
</dbReference>
<protein>
    <recommendedName>
        <fullName evidence="3">DUF3861 domain-containing protein</fullName>
    </recommendedName>
</protein>
<dbReference type="Proteomes" id="UP000019275">
    <property type="component" value="Unassembled WGS sequence"/>
</dbReference>
<dbReference type="Gene3D" id="3.10.20.850">
    <property type="entry name" value="Protein of unknown function DUF3861"/>
    <property type="match status" value="1"/>
</dbReference>